<keyword evidence="6" id="KW-1185">Reference proteome</keyword>
<dbReference type="EMBL" id="JACEFT010000016">
    <property type="protein sequence ID" value="MBA2779819.1"/>
    <property type="molecule type" value="Genomic_DNA"/>
</dbReference>
<proteinExistence type="predicted"/>
<evidence type="ECO:0000313" key="5">
    <source>
        <dbReference type="Proteomes" id="UP000518091"/>
    </source>
</evidence>
<feature type="signal peptide" evidence="1">
    <location>
        <begin position="1"/>
        <end position="24"/>
    </location>
</feature>
<dbReference type="PANTHER" id="PTHR11533:SF174">
    <property type="entry name" value="PUROMYCIN-SENSITIVE AMINOPEPTIDASE-RELATED"/>
    <property type="match status" value="1"/>
</dbReference>
<dbReference type="Pfam" id="PF01433">
    <property type="entry name" value="Peptidase_M1"/>
    <property type="match status" value="1"/>
</dbReference>
<sequence>MQGRTLLRALPVAALLAFAGAAQAAEERREKHLEVFLDPESAWLEGSVTLTPPPASASFTLLPGLEVVGAELDGEALAVFAGEEGRHALAQPAAGDALTLRWQGQLGGGSERLMVSTGGSLLPALGGWYPRFEGLEPFALTFDIALPPGQRGVGTGSLDGEPQQDEQGYRVRHVHPSTALVELAAGPWRERSREVAGVQLRTLFPEALDEAHAETYLEHAADYLVRFARRVGPYPYGSFTIAASPAPVGLAFPGFTLLGERVIPLPFIPRTSLAHELMHAWWGAGVLVDYSGHNGVGGNWAEALTTYLADYALDEARGEARETRRRWLLDLAALPDDFDRRAADFRGQRDPAMRLLGYQHGAMLLHMLRQRIGDEAFDEGLRRFAERHMHREAGWADLAAALGEAAGEPLQEMVEAWIGQPGRPALAVEAARRETTDGWVVEGTLAQEGAAAPWPLEVPLVIETAAGQEHRWVNLETSSGDFSLSLSDVPLSLAVDPDFDLLRQLQGPPILRRVVLDPAARLLALDDTLAEPVRQALGASLPEAGQAPALGEGAPALLLVGLTEPVAEWLDDAGLGDVTSDMARRGQARAWTLPGTAMVALSGDDRQAVARLLGSLRHQLAHSYLSVDGDETLAGSWSLEETALRVDWSP</sequence>
<dbReference type="SUPFAM" id="SSF55486">
    <property type="entry name" value="Metalloproteases ('zincins'), catalytic domain"/>
    <property type="match status" value="1"/>
</dbReference>
<feature type="domain" description="Peptidase M1 membrane alanine aminopeptidase" evidence="2">
    <location>
        <begin position="273"/>
        <end position="417"/>
    </location>
</feature>
<reference evidence="4 6" key="1">
    <citation type="submission" date="2020-05" db="EMBL/GenBank/DDBJ databases">
        <title>Comparative genomic analysis of denitrifying bacteria from Halomonas genus.</title>
        <authorList>
            <person name="Wang L."/>
            <person name="Shao Z."/>
        </authorList>
    </citation>
    <scope>NUCLEOTIDE SEQUENCE [LARGE SCALE GENOMIC DNA]</scope>
    <source>
        <strain evidence="4 6">DSM 17331</strain>
    </source>
</reference>
<dbReference type="GO" id="GO:0005737">
    <property type="term" value="C:cytoplasm"/>
    <property type="evidence" value="ECO:0007669"/>
    <property type="project" value="TreeGrafter"/>
</dbReference>
<evidence type="ECO:0000313" key="4">
    <source>
        <dbReference type="EMBL" id="MCG6662220.1"/>
    </source>
</evidence>
<dbReference type="Proteomes" id="UP000518091">
    <property type="component" value="Unassembled WGS sequence"/>
</dbReference>
<organism evidence="3 5">
    <name type="scientific">Billgrantia kenyensis</name>
    <dbReference type="NCBI Taxonomy" id="321266"/>
    <lineage>
        <taxon>Bacteria</taxon>
        <taxon>Pseudomonadati</taxon>
        <taxon>Pseudomonadota</taxon>
        <taxon>Gammaproteobacteria</taxon>
        <taxon>Oceanospirillales</taxon>
        <taxon>Halomonadaceae</taxon>
        <taxon>Billgrantia</taxon>
    </lineage>
</organism>
<dbReference type="GO" id="GO:0016020">
    <property type="term" value="C:membrane"/>
    <property type="evidence" value="ECO:0007669"/>
    <property type="project" value="TreeGrafter"/>
</dbReference>
<evidence type="ECO:0000313" key="3">
    <source>
        <dbReference type="EMBL" id="MBA2779819.1"/>
    </source>
</evidence>
<dbReference type="EMBL" id="JABFUB010000008">
    <property type="protein sequence ID" value="MCG6662220.1"/>
    <property type="molecule type" value="Genomic_DNA"/>
</dbReference>
<dbReference type="PANTHER" id="PTHR11533">
    <property type="entry name" value="PROTEASE M1 ZINC METALLOPROTEASE"/>
    <property type="match status" value="1"/>
</dbReference>
<evidence type="ECO:0000259" key="2">
    <source>
        <dbReference type="Pfam" id="PF01433"/>
    </source>
</evidence>
<dbReference type="GO" id="GO:0005615">
    <property type="term" value="C:extracellular space"/>
    <property type="evidence" value="ECO:0007669"/>
    <property type="project" value="TreeGrafter"/>
</dbReference>
<dbReference type="AlphaFoldDB" id="A0A7V9W2G8"/>
<dbReference type="GO" id="GO:0042277">
    <property type="term" value="F:peptide binding"/>
    <property type="evidence" value="ECO:0007669"/>
    <property type="project" value="TreeGrafter"/>
</dbReference>
<comment type="caution">
    <text evidence="3">The sequence shown here is derived from an EMBL/GenBank/DDBJ whole genome shotgun (WGS) entry which is preliminary data.</text>
</comment>
<keyword evidence="1" id="KW-0732">Signal</keyword>
<feature type="chain" id="PRO_5030533528" evidence="1">
    <location>
        <begin position="25"/>
        <end position="650"/>
    </location>
</feature>
<evidence type="ECO:0000313" key="6">
    <source>
        <dbReference type="Proteomes" id="UP000814353"/>
    </source>
</evidence>
<dbReference type="RefSeq" id="WP_181515289.1">
    <property type="nucleotide sequence ID" value="NZ_JABFUB010000008.1"/>
</dbReference>
<gene>
    <name evidence="3" type="ORF">H1D44_13030</name>
    <name evidence="4" type="ORF">HOP48_11780</name>
</gene>
<dbReference type="GO" id="GO:0070006">
    <property type="term" value="F:metalloaminopeptidase activity"/>
    <property type="evidence" value="ECO:0007669"/>
    <property type="project" value="TreeGrafter"/>
</dbReference>
<dbReference type="GO" id="GO:0008270">
    <property type="term" value="F:zinc ion binding"/>
    <property type="evidence" value="ECO:0007669"/>
    <property type="project" value="InterPro"/>
</dbReference>
<name>A0A7V9W2G8_9GAMM</name>
<dbReference type="Gene3D" id="1.10.390.10">
    <property type="entry name" value="Neutral Protease Domain 2"/>
    <property type="match status" value="1"/>
</dbReference>
<dbReference type="InterPro" id="IPR014782">
    <property type="entry name" value="Peptidase_M1_dom"/>
</dbReference>
<accession>A0A7V9W2G8</accession>
<dbReference type="GO" id="GO:0043171">
    <property type="term" value="P:peptide catabolic process"/>
    <property type="evidence" value="ECO:0007669"/>
    <property type="project" value="TreeGrafter"/>
</dbReference>
<evidence type="ECO:0000256" key="1">
    <source>
        <dbReference type="SAM" id="SignalP"/>
    </source>
</evidence>
<protein>
    <submittedName>
        <fullName evidence="3">M1 family peptidase</fullName>
    </submittedName>
</protein>
<dbReference type="InterPro" id="IPR050344">
    <property type="entry name" value="Peptidase_M1_aminopeptidases"/>
</dbReference>
<dbReference type="Proteomes" id="UP000814353">
    <property type="component" value="Unassembled WGS sequence"/>
</dbReference>
<reference evidence="3 5" key="2">
    <citation type="submission" date="2020-07" db="EMBL/GenBank/DDBJ databases">
        <title>Identification of Halomonas strains.</title>
        <authorList>
            <person name="Xiao Z."/>
            <person name="Shen J."/>
        </authorList>
    </citation>
    <scope>NUCLEOTIDE SEQUENCE [LARGE SCALE GENOMIC DNA]</scope>
    <source>
        <strain evidence="3 5">DSM 17331</strain>
    </source>
</reference>
<dbReference type="InterPro" id="IPR027268">
    <property type="entry name" value="Peptidase_M4/M1_CTD_sf"/>
</dbReference>